<name>A0A0G4I056_9ALVE</name>
<evidence type="ECO:0000313" key="2">
    <source>
        <dbReference type="EMBL" id="CEM50180.1"/>
    </source>
</evidence>
<gene>
    <name evidence="2" type="ORF">Cvel_1602</name>
</gene>
<protein>
    <submittedName>
        <fullName evidence="2">Uncharacterized protein</fullName>
    </submittedName>
</protein>
<dbReference type="AlphaFoldDB" id="A0A0G4I056"/>
<feature type="region of interest" description="Disordered" evidence="1">
    <location>
        <begin position="40"/>
        <end position="59"/>
    </location>
</feature>
<accession>A0A0G4I056</accession>
<dbReference type="VEuPathDB" id="CryptoDB:Cvel_1602"/>
<sequence>MQKRQSTIREEKVGRQCITCRREPLERLLKKITEWDARAMQGQAEGSSCPAEGAETLTPFSTPARGWLVRRRRLSRLCREKVIKIQDQAQTPQKEGKGGKGFWKGQGQRRG</sequence>
<proteinExistence type="predicted"/>
<reference evidence="2" key="1">
    <citation type="submission" date="2014-11" db="EMBL/GenBank/DDBJ databases">
        <authorList>
            <person name="Otto D Thomas"/>
            <person name="Naeem Raeece"/>
        </authorList>
    </citation>
    <scope>NUCLEOTIDE SEQUENCE</scope>
</reference>
<dbReference type="EMBL" id="CDMZ01004581">
    <property type="protein sequence ID" value="CEM50180.1"/>
    <property type="molecule type" value="Genomic_DNA"/>
</dbReference>
<organism evidence="2">
    <name type="scientific">Chromera velia CCMP2878</name>
    <dbReference type="NCBI Taxonomy" id="1169474"/>
    <lineage>
        <taxon>Eukaryota</taxon>
        <taxon>Sar</taxon>
        <taxon>Alveolata</taxon>
        <taxon>Colpodellida</taxon>
        <taxon>Chromeraceae</taxon>
        <taxon>Chromera</taxon>
    </lineage>
</organism>
<feature type="region of interest" description="Disordered" evidence="1">
    <location>
        <begin position="85"/>
        <end position="111"/>
    </location>
</feature>
<evidence type="ECO:0000256" key="1">
    <source>
        <dbReference type="SAM" id="MobiDB-lite"/>
    </source>
</evidence>